<organism evidence="4 5">
    <name type="scientific">Mucilaginibacter conchicola</name>
    <dbReference type="NCBI Taxonomy" id="2303333"/>
    <lineage>
        <taxon>Bacteria</taxon>
        <taxon>Pseudomonadati</taxon>
        <taxon>Bacteroidota</taxon>
        <taxon>Sphingobacteriia</taxon>
        <taxon>Sphingobacteriales</taxon>
        <taxon>Sphingobacteriaceae</taxon>
        <taxon>Mucilaginibacter</taxon>
    </lineage>
</organism>
<feature type="signal peptide" evidence="3">
    <location>
        <begin position="1"/>
        <end position="23"/>
    </location>
</feature>
<dbReference type="Proteomes" id="UP000264217">
    <property type="component" value="Unassembled WGS sequence"/>
</dbReference>
<keyword evidence="2" id="KW-0812">Transmembrane</keyword>
<evidence type="ECO:0000313" key="4">
    <source>
        <dbReference type="EMBL" id="RFZ90150.1"/>
    </source>
</evidence>
<keyword evidence="1" id="KW-0175">Coiled coil</keyword>
<gene>
    <name evidence="4" type="ORF">D0C36_23200</name>
</gene>
<keyword evidence="5" id="KW-1185">Reference proteome</keyword>
<evidence type="ECO:0000313" key="5">
    <source>
        <dbReference type="Proteomes" id="UP000264217"/>
    </source>
</evidence>
<keyword evidence="2" id="KW-1133">Transmembrane helix</keyword>
<dbReference type="AlphaFoldDB" id="A0A372NND2"/>
<keyword evidence="2" id="KW-0472">Membrane</keyword>
<comment type="caution">
    <text evidence="4">The sequence shown here is derived from an EMBL/GenBank/DDBJ whole genome shotgun (WGS) entry which is preliminary data.</text>
</comment>
<dbReference type="EMBL" id="QWDC01000005">
    <property type="protein sequence ID" value="RFZ90150.1"/>
    <property type="molecule type" value="Genomic_DNA"/>
</dbReference>
<evidence type="ECO:0000256" key="3">
    <source>
        <dbReference type="SAM" id="SignalP"/>
    </source>
</evidence>
<feature type="transmembrane region" description="Helical" evidence="2">
    <location>
        <begin position="92"/>
        <end position="111"/>
    </location>
</feature>
<feature type="coiled-coil region" evidence="1">
    <location>
        <begin position="65"/>
        <end position="92"/>
    </location>
</feature>
<evidence type="ECO:0000256" key="2">
    <source>
        <dbReference type="SAM" id="Phobius"/>
    </source>
</evidence>
<protein>
    <recommendedName>
        <fullName evidence="6">Seryl-tRNA synthetase</fullName>
    </recommendedName>
</protein>
<name>A0A372NND2_9SPHI</name>
<feature type="chain" id="PRO_5017042838" description="Seryl-tRNA synthetase" evidence="3">
    <location>
        <begin position="24"/>
        <end position="112"/>
    </location>
</feature>
<evidence type="ECO:0000256" key="1">
    <source>
        <dbReference type="SAM" id="Coils"/>
    </source>
</evidence>
<evidence type="ECO:0008006" key="6">
    <source>
        <dbReference type="Google" id="ProtNLM"/>
    </source>
</evidence>
<keyword evidence="3" id="KW-0732">Signal</keyword>
<dbReference type="RefSeq" id="WP_117394114.1">
    <property type="nucleotide sequence ID" value="NZ_QWDC01000005.1"/>
</dbReference>
<sequence length="112" mass="12532">MKTKFYLFTIAMLLTAFTFSANAATTINTEKMYKEAAANMTKEQRIARCEEIKERVEEIKAMDISQLTKADRKELKAEVKELKKEAQAMGGGGIYLSVGAIIIIILVLILIL</sequence>
<proteinExistence type="predicted"/>
<accession>A0A372NND2</accession>
<dbReference type="OrthoDB" id="799395at2"/>
<reference evidence="4 5" key="1">
    <citation type="submission" date="2018-08" db="EMBL/GenBank/DDBJ databases">
        <title>Mucilaginibacter sp. MYSH2.</title>
        <authorList>
            <person name="Seo T."/>
        </authorList>
    </citation>
    <scope>NUCLEOTIDE SEQUENCE [LARGE SCALE GENOMIC DNA]</scope>
    <source>
        <strain evidence="4 5">MYSH2</strain>
    </source>
</reference>